<dbReference type="Pfam" id="PF13377">
    <property type="entry name" value="Peripla_BP_3"/>
    <property type="match status" value="1"/>
</dbReference>
<keyword evidence="3" id="KW-0804">Transcription</keyword>
<dbReference type="EMBL" id="JBEPSN010000001">
    <property type="protein sequence ID" value="MET4538382.1"/>
    <property type="molecule type" value="Genomic_DNA"/>
</dbReference>
<sequence>MSSVIPDEEKTSAKQYEAWLRRDTRNWPSSLAPAVVDVYPTRGRCACCLKWVRNESPRFDSTEPTVEGGRLLARNIRASGATAVIAYNDLVAIGLMQELQAAGVSVPDGLSIVDSMIFSVRT</sequence>
<organism evidence="5 6">
    <name type="scientific">Arthrobacter bambusae</name>
    <dbReference type="NCBI Taxonomy" id="1338426"/>
    <lineage>
        <taxon>Bacteria</taxon>
        <taxon>Bacillati</taxon>
        <taxon>Actinomycetota</taxon>
        <taxon>Actinomycetes</taxon>
        <taxon>Micrococcales</taxon>
        <taxon>Micrococcaceae</taxon>
        <taxon>Arthrobacter</taxon>
    </lineage>
</organism>
<evidence type="ECO:0000259" key="4">
    <source>
        <dbReference type="Pfam" id="PF13377"/>
    </source>
</evidence>
<evidence type="ECO:0000313" key="6">
    <source>
        <dbReference type="Proteomes" id="UP001549307"/>
    </source>
</evidence>
<dbReference type="InterPro" id="IPR046335">
    <property type="entry name" value="LacI/GalR-like_sensor"/>
</dbReference>
<dbReference type="RefSeq" id="WP_354225745.1">
    <property type="nucleotide sequence ID" value="NZ_JBEPSN010000001.1"/>
</dbReference>
<dbReference type="SUPFAM" id="SSF53822">
    <property type="entry name" value="Periplasmic binding protein-like I"/>
    <property type="match status" value="1"/>
</dbReference>
<accession>A0ABV2P108</accession>
<evidence type="ECO:0000313" key="5">
    <source>
        <dbReference type="EMBL" id="MET4538382.1"/>
    </source>
</evidence>
<keyword evidence="6" id="KW-1185">Reference proteome</keyword>
<evidence type="ECO:0000256" key="3">
    <source>
        <dbReference type="ARBA" id="ARBA00023163"/>
    </source>
</evidence>
<comment type="caution">
    <text evidence="5">The sequence shown here is derived from an EMBL/GenBank/DDBJ whole genome shotgun (WGS) entry which is preliminary data.</text>
</comment>
<dbReference type="GeneID" id="92751119"/>
<feature type="domain" description="Transcriptional regulator LacI/GalR-like sensor" evidence="4">
    <location>
        <begin position="55"/>
        <end position="113"/>
    </location>
</feature>
<evidence type="ECO:0000256" key="1">
    <source>
        <dbReference type="ARBA" id="ARBA00023015"/>
    </source>
</evidence>
<evidence type="ECO:0000256" key="2">
    <source>
        <dbReference type="ARBA" id="ARBA00023125"/>
    </source>
</evidence>
<gene>
    <name evidence="5" type="ORF">ABIE37_000137</name>
</gene>
<proteinExistence type="predicted"/>
<name>A0ABV2P108_9MICC</name>
<dbReference type="Gene3D" id="3.40.50.2300">
    <property type="match status" value="1"/>
</dbReference>
<reference evidence="5 6" key="1">
    <citation type="submission" date="2024-06" db="EMBL/GenBank/DDBJ databases">
        <title>Sorghum-associated microbial communities from plants grown in Nebraska, USA.</title>
        <authorList>
            <person name="Schachtman D."/>
        </authorList>
    </citation>
    <scope>NUCLEOTIDE SEQUENCE [LARGE SCALE GENOMIC DNA]</scope>
    <source>
        <strain evidence="5 6">3552</strain>
    </source>
</reference>
<dbReference type="Proteomes" id="UP001549307">
    <property type="component" value="Unassembled WGS sequence"/>
</dbReference>
<dbReference type="InterPro" id="IPR028082">
    <property type="entry name" value="Peripla_BP_I"/>
</dbReference>
<keyword evidence="1" id="KW-0805">Transcription regulation</keyword>
<keyword evidence="2" id="KW-0238">DNA-binding</keyword>
<protein>
    <recommendedName>
        <fullName evidence="4">Transcriptional regulator LacI/GalR-like sensor domain-containing protein</fullName>
    </recommendedName>
</protein>